<dbReference type="FunFam" id="3.40.640.10:FF:000013">
    <property type="entry name" value="4-aminobutyrate aminotransferase"/>
    <property type="match status" value="1"/>
</dbReference>
<dbReference type="RefSeq" id="WP_038486928.1">
    <property type="nucleotide sequence ID" value="NZ_JABASV010000004.1"/>
</dbReference>
<keyword evidence="5 6" id="KW-0663">Pyridoxal phosphate</keyword>
<dbReference type="SUPFAM" id="SSF53383">
    <property type="entry name" value="PLP-dependent transferases"/>
    <property type="match status" value="1"/>
</dbReference>
<dbReference type="AlphaFoldDB" id="A0AAJ2RUB0"/>
<dbReference type="PANTHER" id="PTHR11986">
    <property type="entry name" value="AMINOTRANSFERASE CLASS III"/>
    <property type="match status" value="1"/>
</dbReference>
<comment type="cofactor">
    <cofactor evidence="1">
        <name>pyridoxal 5'-phosphate</name>
        <dbReference type="ChEBI" id="CHEBI:597326"/>
    </cofactor>
</comment>
<dbReference type="InterPro" id="IPR015421">
    <property type="entry name" value="PyrdxlP-dep_Trfase_major"/>
</dbReference>
<evidence type="ECO:0000256" key="5">
    <source>
        <dbReference type="ARBA" id="ARBA00022898"/>
    </source>
</evidence>
<evidence type="ECO:0000256" key="6">
    <source>
        <dbReference type="RuleBase" id="RU003560"/>
    </source>
</evidence>
<dbReference type="InterPro" id="IPR049704">
    <property type="entry name" value="Aminotrans_3_PPA_site"/>
</dbReference>
<reference evidence="7" key="1">
    <citation type="submission" date="2023-11" db="EMBL/GenBank/DDBJ databases">
        <title>MicrobeMod: A computational toolkit for identifying prokaryotic methylation and restriction-modification with nanopore sequencing.</title>
        <authorList>
            <person name="Crits-Christoph A."/>
            <person name="Kang S.C."/>
            <person name="Lee H."/>
            <person name="Ostrov N."/>
        </authorList>
    </citation>
    <scope>NUCLEOTIDE SEQUENCE</scope>
    <source>
        <strain evidence="7">ATCC BAA-953</strain>
    </source>
</reference>
<dbReference type="GeneID" id="303164519"/>
<evidence type="ECO:0000313" key="7">
    <source>
        <dbReference type="EMBL" id="MDX5976609.1"/>
    </source>
</evidence>
<sequence>MSNAQLNELKQKYVANGAASPATQFADRAENAIIWDADGNRIIDFAGGIGVLNIGHCHPKVVEAVREQLGRVMHTCQTVIPYEGYVKVAEKLSQLTPVRGHGKVMLVNSGAEALENAVKIARAATGKNNVICFDGGYHGRTFMTMAMNGKVVPYSADFGSMPGNVFRAPYPVPFHGVSEEDAIRGLKMTLKTDANPRDTAAIVIEPVLGEGGFYPAPASFLKAVREICDEHGMLMIVDEVQSGFGRTGKLFAIEHSGVEPDLMTMAKSMAGGMPISAVVGTAEHMDACGPNSLGGTYSGSPVSCAAVLAVLEVFEEEKILEKSQALGEVLGQRFTQWQQRFACVENVRHLGSMAALDIVAADQTPDPELAAAMCKRAREKGLILLSCGLYGNTIRFLMPVTIEDSILEEGLTIVEELLEELTA</sequence>
<dbReference type="InterPro" id="IPR050103">
    <property type="entry name" value="Class-III_PLP-dep_AT"/>
</dbReference>
<dbReference type="GO" id="GO:0042802">
    <property type="term" value="F:identical protein binding"/>
    <property type="evidence" value="ECO:0007669"/>
    <property type="project" value="TreeGrafter"/>
</dbReference>
<evidence type="ECO:0000313" key="8">
    <source>
        <dbReference type="Proteomes" id="UP001276761"/>
    </source>
</evidence>
<dbReference type="InterPro" id="IPR015424">
    <property type="entry name" value="PyrdxlP-dep_Trfase"/>
</dbReference>
<evidence type="ECO:0000256" key="3">
    <source>
        <dbReference type="ARBA" id="ARBA00022576"/>
    </source>
</evidence>
<proteinExistence type="inferred from homology"/>
<keyword evidence="4 7" id="KW-0808">Transferase</keyword>
<dbReference type="Gene3D" id="3.90.1150.10">
    <property type="entry name" value="Aspartate Aminotransferase, domain 1"/>
    <property type="match status" value="1"/>
</dbReference>
<dbReference type="EC" id="2.6.1.19" evidence="7"/>
<evidence type="ECO:0000256" key="2">
    <source>
        <dbReference type="ARBA" id="ARBA00008954"/>
    </source>
</evidence>
<gene>
    <name evidence="7" type="primary">gabT</name>
    <name evidence="7" type="ORF">SIL78_03420</name>
</gene>
<organism evidence="7 8">
    <name type="scientific">Vreelandella alkaliphila</name>
    <dbReference type="NCBI Taxonomy" id="272774"/>
    <lineage>
        <taxon>Bacteria</taxon>
        <taxon>Pseudomonadati</taxon>
        <taxon>Pseudomonadota</taxon>
        <taxon>Gammaproteobacteria</taxon>
        <taxon>Oceanospirillales</taxon>
        <taxon>Halomonadaceae</taxon>
        <taxon>Vreelandella</taxon>
    </lineage>
</organism>
<dbReference type="PIRSF" id="PIRSF000521">
    <property type="entry name" value="Transaminase_4ab_Lys_Orn"/>
    <property type="match status" value="1"/>
</dbReference>
<dbReference type="Proteomes" id="UP001276761">
    <property type="component" value="Unassembled WGS sequence"/>
</dbReference>
<dbReference type="InterPro" id="IPR005814">
    <property type="entry name" value="Aminotrans_3"/>
</dbReference>
<dbReference type="Gene3D" id="3.40.640.10">
    <property type="entry name" value="Type I PLP-dependent aspartate aminotransferase-like (Major domain)"/>
    <property type="match status" value="1"/>
</dbReference>
<keyword evidence="3 7" id="KW-0032">Aminotransferase</keyword>
<dbReference type="InterPro" id="IPR015422">
    <property type="entry name" value="PyrdxlP-dep_Trfase_small"/>
</dbReference>
<accession>A0AAJ2RUB0</accession>
<dbReference type="InterPro" id="IPR004632">
    <property type="entry name" value="4NH2But_aminotransferase_bac"/>
</dbReference>
<dbReference type="GO" id="GO:0030170">
    <property type="term" value="F:pyridoxal phosphate binding"/>
    <property type="evidence" value="ECO:0007669"/>
    <property type="project" value="InterPro"/>
</dbReference>
<dbReference type="GO" id="GO:0009448">
    <property type="term" value="P:gamma-aminobutyric acid metabolic process"/>
    <property type="evidence" value="ECO:0007669"/>
    <property type="project" value="InterPro"/>
</dbReference>
<dbReference type="Pfam" id="PF00202">
    <property type="entry name" value="Aminotran_3"/>
    <property type="match status" value="1"/>
</dbReference>
<name>A0AAJ2RUB0_9GAMM</name>
<comment type="caution">
    <text evidence="7">The sequence shown here is derived from an EMBL/GenBank/DDBJ whole genome shotgun (WGS) entry which is preliminary data.</text>
</comment>
<dbReference type="NCBIfam" id="TIGR00700">
    <property type="entry name" value="GABAtrnsam"/>
    <property type="match status" value="1"/>
</dbReference>
<comment type="similarity">
    <text evidence="2 6">Belongs to the class-III pyridoxal-phosphate-dependent aminotransferase family.</text>
</comment>
<dbReference type="PROSITE" id="PS00600">
    <property type="entry name" value="AA_TRANSFER_CLASS_3"/>
    <property type="match status" value="1"/>
</dbReference>
<evidence type="ECO:0000256" key="1">
    <source>
        <dbReference type="ARBA" id="ARBA00001933"/>
    </source>
</evidence>
<evidence type="ECO:0000256" key="4">
    <source>
        <dbReference type="ARBA" id="ARBA00022679"/>
    </source>
</evidence>
<protein>
    <submittedName>
        <fullName evidence="7">4-aminobutyrate--2-oxoglutarate transaminase</fullName>
        <ecNumber evidence="7">2.6.1.19</ecNumber>
    </submittedName>
</protein>
<dbReference type="EMBL" id="JAWXXT010000001">
    <property type="protein sequence ID" value="MDX5976609.1"/>
    <property type="molecule type" value="Genomic_DNA"/>
</dbReference>
<dbReference type="GO" id="GO:0034386">
    <property type="term" value="F:4-aminobutyrate:2-oxoglutarate transaminase activity"/>
    <property type="evidence" value="ECO:0007669"/>
    <property type="project" value="UniProtKB-EC"/>
</dbReference>
<dbReference type="CDD" id="cd00610">
    <property type="entry name" value="OAT_like"/>
    <property type="match status" value="1"/>
</dbReference>